<reference evidence="2 3" key="1">
    <citation type="submission" date="2012-09" db="EMBL/GenBank/DDBJ databases">
        <title>Genome Sequence of alkane-degrading Bacterium Alcanivorax jadensis T9.</title>
        <authorList>
            <person name="Lai Q."/>
            <person name="Shao Z."/>
        </authorList>
    </citation>
    <scope>NUCLEOTIDE SEQUENCE [LARGE SCALE GENOMIC DNA]</scope>
    <source>
        <strain evidence="2 3">T9</strain>
    </source>
</reference>
<dbReference type="Proteomes" id="UP000029443">
    <property type="component" value="Unassembled WGS sequence"/>
</dbReference>
<feature type="domain" description="RelA/SpoT" evidence="1">
    <location>
        <begin position="65"/>
        <end position="188"/>
    </location>
</feature>
<dbReference type="PANTHER" id="PTHR41773:SF1">
    <property type="entry name" value="RELA_SPOT DOMAIN-CONTAINING PROTEIN"/>
    <property type="match status" value="1"/>
</dbReference>
<dbReference type="EMBL" id="ARXU01000001">
    <property type="protein sequence ID" value="KGD63153.1"/>
    <property type="molecule type" value="Genomic_DNA"/>
</dbReference>
<dbReference type="PANTHER" id="PTHR41773">
    <property type="entry name" value="GTP PYROPHOSPHATASE-RELATED"/>
    <property type="match status" value="1"/>
</dbReference>
<dbReference type="InterPro" id="IPR007685">
    <property type="entry name" value="RelA_SpoT"/>
</dbReference>
<dbReference type="Gene3D" id="3.30.460.10">
    <property type="entry name" value="Beta Polymerase, domain 2"/>
    <property type="match status" value="1"/>
</dbReference>
<dbReference type="CDD" id="cd05399">
    <property type="entry name" value="NT_Rel-Spo_like"/>
    <property type="match status" value="1"/>
</dbReference>
<comment type="caution">
    <text evidence="2">The sequence shown here is derived from an EMBL/GenBank/DDBJ whole genome shotgun (WGS) entry which is preliminary data.</text>
</comment>
<dbReference type="SMART" id="SM00954">
    <property type="entry name" value="RelA_SpoT"/>
    <property type="match status" value="1"/>
</dbReference>
<proteinExistence type="predicted"/>
<dbReference type="Gene3D" id="1.10.287.860">
    <property type="entry name" value="Nucleotidyltransferase"/>
    <property type="match status" value="1"/>
</dbReference>
<organism evidence="2 3">
    <name type="scientific">Alcanivorax jadensis T9</name>
    <dbReference type="NCBI Taxonomy" id="1177181"/>
    <lineage>
        <taxon>Bacteria</taxon>
        <taxon>Pseudomonadati</taxon>
        <taxon>Pseudomonadota</taxon>
        <taxon>Gammaproteobacteria</taxon>
        <taxon>Oceanospirillales</taxon>
        <taxon>Alcanivoracaceae</taxon>
        <taxon>Alcanivorax</taxon>
    </lineage>
</organism>
<gene>
    <name evidence="2" type="ORF">T9A_00473</name>
</gene>
<evidence type="ECO:0000313" key="3">
    <source>
        <dbReference type="Proteomes" id="UP000029443"/>
    </source>
</evidence>
<sequence>MPKRRYRGEKVDDGREVDSLWQSQPETIKRFINQRPDYEQLCIEVAYILRKRIATQSIDVALVTQRAKTLNSFLEKIERKKYESPFEKIEDFAGVRVVCLYVSDLDEIEAIIKAEFDILEKVDKFTDKAPDQFGYGAVHYIVRLGKKNLGARYDDLKDLKCEVQVRTVLQDAWAIIDHHLVYKRESDIPSQIQRKLNGLAGLLETADDQFDRVREERQDYLRTLEDSSGDEYAFLSSELNHDSFAAYAARQFPQLPSEAFDGQLNMGLSMVNRKSYPTLEAIHSAIEHLYPHLDQILSVVDLEADSGNARVILLLSVVDAEVRNSDAFPEHWKQPIEELSLKLDL</sequence>
<accession>A0ABR4WHS5</accession>
<dbReference type="SUPFAM" id="SSF81301">
    <property type="entry name" value="Nucleotidyltransferase"/>
    <property type="match status" value="1"/>
</dbReference>
<evidence type="ECO:0000259" key="1">
    <source>
        <dbReference type="SMART" id="SM00954"/>
    </source>
</evidence>
<dbReference type="RefSeq" id="WP_052042441.1">
    <property type="nucleotide sequence ID" value="NZ_ARXU01000001.1"/>
</dbReference>
<dbReference type="InterPro" id="IPR043519">
    <property type="entry name" value="NT_sf"/>
</dbReference>
<protein>
    <recommendedName>
        <fullName evidence="1">RelA/SpoT domain-containing protein</fullName>
    </recommendedName>
</protein>
<dbReference type="Pfam" id="PF04607">
    <property type="entry name" value="RelA_SpoT"/>
    <property type="match status" value="1"/>
</dbReference>
<evidence type="ECO:0000313" key="2">
    <source>
        <dbReference type="EMBL" id="KGD63153.1"/>
    </source>
</evidence>
<name>A0ABR4WHS5_9GAMM</name>
<keyword evidence="3" id="KW-1185">Reference proteome</keyword>